<feature type="domain" description="Non-reducing end beta-L-arabinofuranosidase-like GH127 middle" evidence="2">
    <location>
        <begin position="436"/>
        <end position="531"/>
    </location>
</feature>
<dbReference type="Proteomes" id="UP000178485">
    <property type="component" value="Chromosome i"/>
</dbReference>
<dbReference type="InterPro" id="IPR008928">
    <property type="entry name" value="6-hairpin_glycosidase_sf"/>
</dbReference>
<organism evidence="3 4">
    <name type="scientific">Petrimonas mucosa</name>
    <dbReference type="NCBI Taxonomy" id="1642646"/>
    <lineage>
        <taxon>Bacteria</taxon>
        <taxon>Pseudomonadati</taxon>
        <taxon>Bacteroidota</taxon>
        <taxon>Bacteroidia</taxon>
        <taxon>Bacteroidales</taxon>
        <taxon>Dysgonomonadaceae</taxon>
        <taxon>Petrimonas</taxon>
    </lineage>
</organism>
<dbReference type="STRING" id="1642646.ING2E5A_0756"/>
<evidence type="ECO:0000259" key="1">
    <source>
        <dbReference type="Pfam" id="PF07944"/>
    </source>
</evidence>
<dbReference type="Pfam" id="PF07944">
    <property type="entry name" value="Beta-AFase-like_GH127_cat"/>
    <property type="match status" value="1"/>
</dbReference>
<dbReference type="InterPro" id="IPR012878">
    <property type="entry name" value="Beta-AFase-like_GH127_cat"/>
</dbReference>
<protein>
    <submittedName>
        <fullName evidence="3">Putative exported protein</fullName>
    </submittedName>
</protein>
<sequence>MKKSCLGTILLTTLIFLTTMCTPKQTGQPPTSLYLQNRLPLIAKPFIELPLGEVRPEGWLKEQLLKMKDGMTGHLDSLYPQVMGPRNGWLGGDGDVWERGPYWIDGLLPLAYILDDDSLKAKVQPWVEWVLQSQDSAGYFGPSEDREPEEGLQRNNARDWWPKMVVLKFMKQYYEATNDERVIPFMLNYFRYQLKELPETPLNHWTRWGHYRGGDNLMVVYWLYNLTGEKFLLELGDLITEQTMDWTTAFEEREMLSSLFSVHCVNLAQGMKQPVIRYQTTGDERHIKAIRQGYKDLMRTHGWPIGVYGGDELLHTGNPTQGSELCTTVELMFSLEKMIEITGSVEWADWLERVSFNALPTQISDDFDARQYYQQLNQVEVSRTPRNFVTCYHGTDQLFGLLTGYPCCTSNLHQGWPKFTRHLWYASDDNGLAALYYSPCVVTAKVGQGTLVKIEEKTDYPFDETIRFRIDIPDKATESVEFPLYLRIPGWCEEAELRVNGEPLGNKAGGEMERISRVWKSGDEVELVLPMKVTVSRWYEGSAVVERGPLVYALKMEEKWVKVPDDHKFGTRYGNWYYEVHSSSPWNYCLKEESIREENIASEFQVVKKGMNGYPWNSVNAPIEIKTKGKRLPEWQKYNGSAGPLPYSVQYQAETLPEEEITLIPYGCTTLRITEFPVTRK</sequence>
<evidence type="ECO:0000313" key="3">
    <source>
        <dbReference type="EMBL" id="SCM56175.1"/>
    </source>
</evidence>
<evidence type="ECO:0000313" key="4">
    <source>
        <dbReference type="Proteomes" id="UP000178485"/>
    </source>
</evidence>
<dbReference type="GO" id="GO:0005975">
    <property type="term" value="P:carbohydrate metabolic process"/>
    <property type="evidence" value="ECO:0007669"/>
    <property type="project" value="InterPro"/>
</dbReference>
<dbReference type="InterPro" id="IPR049046">
    <property type="entry name" value="Beta-AFase-like_GH127_middle"/>
</dbReference>
<dbReference type="RefSeq" id="WP_071136229.1">
    <property type="nucleotide sequence ID" value="NZ_LT608328.1"/>
</dbReference>
<dbReference type="KEGG" id="pmuc:ING2E5A_0756"/>
<dbReference type="PANTHER" id="PTHR31151:SF0">
    <property type="entry name" value="PROLINE-TRNA LIGASE (DUF1680)"/>
    <property type="match status" value="1"/>
</dbReference>
<dbReference type="PANTHER" id="PTHR31151">
    <property type="entry name" value="PROLINE-TRNA LIGASE (DUF1680)"/>
    <property type="match status" value="1"/>
</dbReference>
<accession>A0A1G4G530</accession>
<gene>
    <name evidence="3" type="ORF">ING2E5A_0756</name>
</gene>
<keyword evidence="4" id="KW-1185">Reference proteome</keyword>
<dbReference type="Pfam" id="PF20736">
    <property type="entry name" value="Glyco_hydro127M"/>
    <property type="match status" value="1"/>
</dbReference>
<dbReference type="SUPFAM" id="SSF48208">
    <property type="entry name" value="Six-hairpin glycosidases"/>
    <property type="match status" value="1"/>
</dbReference>
<feature type="domain" description="Non-reducing end beta-L-arabinofuranosidase-like GH127 catalytic" evidence="1">
    <location>
        <begin position="97"/>
        <end position="420"/>
    </location>
</feature>
<proteinExistence type="predicted"/>
<name>A0A1G4G530_9BACT</name>
<dbReference type="AlphaFoldDB" id="A0A1G4G530"/>
<evidence type="ECO:0000259" key="2">
    <source>
        <dbReference type="Pfam" id="PF20736"/>
    </source>
</evidence>
<dbReference type="EMBL" id="LT608328">
    <property type="protein sequence ID" value="SCM56175.1"/>
    <property type="molecule type" value="Genomic_DNA"/>
</dbReference>
<reference evidence="3 4" key="1">
    <citation type="submission" date="2016-08" db="EMBL/GenBank/DDBJ databases">
        <authorList>
            <person name="Seilhamer J.J."/>
        </authorList>
    </citation>
    <scope>NUCLEOTIDE SEQUENCE [LARGE SCALE GENOMIC DNA]</scope>
    <source>
        <strain evidence="3">ING2-E5A</strain>
    </source>
</reference>